<name>K3XA41_GLOUD</name>
<evidence type="ECO:0000256" key="1">
    <source>
        <dbReference type="ARBA" id="ARBA00004123"/>
    </source>
</evidence>
<dbReference type="OMA" id="NRRILWH"/>
<feature type="compositionally biased region" description="Acidic residues" evidence="9">
    <location>
        <begin position="100"/>
        <end position="112"/>
    </location>
</feature>
<dbReference type="Pfam" id="PF05406">
    <property type="entry name" value="WGR"/>
    <property type="match status" value="1"/>
</dbReference>
<evidence type="ECO:0000313" key="14">
    <source>
        <dbReference type="Proteomes" id="UP000019132"/>
    </source>
</evidence>
<dbReference type="EnsemblProtists" id="PYU1_T014090">
    <property type="protein sequence ID" value="PYU1_T014090"/>
    <property type="gene ID" value="PYU1_G014061"/>
</dbReference>
<evidence type="ECO:0000256" key="8">
    <source>
        <dbReference type="RuleBase" id="RU362114"/>
    </source>
</evidence>
<evidence type="ECO:0000256" key="9">
    <source>
        <dbReference type="SAM" id="MobiDB-lite"/>
    </source>
</evidence>
<sequence length="694" mass="77416">MTRKRRVSSKATAPPVLPPPSSFFAPLVHASPASPAPSSSRASRHAVSVTTTPARSVRSINATAATPTHIKFDPSVLSPPLKKRMHTRSDARAVKIQSFEDNDDEYGEEERLDDGAHRHNIKPDPHLPDPYKRHAKVLQHKGSVYDAMLTRARVHQNQSEFIALQALEYGNQFYLWMRSGTIGLPGKTSLTGPYECHEKIILEFCMVFSSKTCCTWEERHSLRYQEGSYTWIELDYSMGTPYTDVSSSFVDSVSDCDDAASTATSTSHDVRGYKRRRKSSSPASSRYATAMNEWALPSGGSSRTTLASLLGRADSSISKNPNNAPKFQRPASRLHAEVQAFLSLIADPSDYLSYSYSETEEVMEEAQKMPLGRLSKTTIKRGYETLQEIYEALRSRTAPRSQILNLSSHFYSIIPHHSRLEIIDTMVKLGKKVAMMESVCENVRGMSSMEIANLCHQRNYLDECYELLDCTLHPLPEHSDEYALVKTYMKNSSCCGWKDGTLQLANVFRVNKPSEDRRFEPYRAFSNRKILWHGSRLSNWLGILSDGLRIAPPEVASNGRIFGKGVYFTDKASKAQAYCHASARHGGQNKCIFVLSEVALGDVKEMTASDEHAKQWVHVGLGGHAKSSYFHSCKGVGTCRPDESGDVVDRDGAIWPLGKPTQATEATGLSHSEYIIYNPAQARMRYVVLAKSAY</sequence>
<dbReference type="GO" id="GO:0005730">
    <property type="term" value="C:nucleolus"/>
    <property type="evidence" value="ECO:0007669"/>
    <property type="project" value="TreeGrafter"/>
</dbReference>
<keyword evidence="5 8" id="KW-0520">NAD</keyword>
<evidence type="ECO:0000259" key="11">
    <source>
        <dbReference type="PROSITE" id="PS51060"/>
    </source>
</evidence>
<dbReference type="Proteomes" id="UP000019132">
    <property type="component" value="Unassembled WGS sequence"/>
</dbReference>
<dbReference type="HOGENOM" id="CLU_004841_3_0_1"/>
<dbReference type="Pfam" id="PF00644">
    <property type="entry name" value="PARP"/>
    <property type="match status" value="1"/>
</dbReference>
<protein>
    <recommendedName>
        <fullName evidence="8">Poly [ADP-ribose] polymerase</fullName>
        <shortName evidence="8">PARP</shortName>
        <ecNumber evidence="8">2.4.2.-</ecNumber>
    </recommendedName>
</protein>
<dbReference type="eggNOG" id="KOG1037">
    <property type="taxonomic scope" value="Eukaryota"/>
</dbReference>
<feature type="domain" description="PARP alpha-helical" evidence="11">
    <location>
        <begin position="331"/>
        <end position="450"/>
    </location>
</feature>
<reference evidence="14" key="2">
    <citation type="submission" date="2010-04" db="EMBL/GenBank/DDBJ databases">
        <authorList>
            <person name="Buell R."/>
            <person name="Hamilton J."/>
            <person name="Hostetler J."/>
        </authorList>
    </citation>
    <scope>NUCLEOTIDE SEQUENCE [LARGE SCALE GENOMIC DNA]</scope>
    <source>
        <strain evidence="14">DAOM:BR144</strain>
    </source>
</reference>
<reference evidence="14" key="1">
    <citation type="journal article" date="2010" name="Genome Biol.">
        <title>Genome sequence of the necrotrophic plant pathogen Pythium ultimum reveals original pathogenicity mechanisms and effector repertoire.</title>
        <authorList>
            <person name="Levesque C.A."/>
            <person name="Brouwer H."/>
            <person name="Cano L."/>
            <person name="Hamilton J.P."/>
            <person name="Holt C."/>
            <person name="Huitema E."/>
            <person name="Raffaele S."/>
            <person name="Robideau G.P."/>
            <person name="Thines M."/>
            <person name="Win J."/>
            <person name="Zerillo M.M."/>
            <person name="Beakes G.W."/>
            <person name="Boore J.L."/>
            <person name="Busam D."/>
            <person name="Dumas B."/>
            <person name="Ferriera S."/>
            <person name="Fuerstenberg S.I."/>
            <person name="Gachon C.M."/>
            <person name="Gaulin E."/>
            <person name="Govers F."/>
            <person name="Grenville-Briggs L."/>
            <person name="Horner N."/>
            <person name="Hostetler J."/>
            <person name="Jiang R.H."/>
            <person name="Johnson J."/>
            <person name="Krajaejun T."/>
            <person name="Lin H."/>
            <person name="Meijer H.J."/>
            <person name="Moore B."/>
            <person name="Morris P."/>
            <person name="Phuntmart V."/>
            <person name="Puiu D."/>
            <person name="Shetty J."/>
            <person name="Stajich J.E."/>
            <person name="Tripathy S."/>
            <person name="Wawra S."/>
            <person name="van West P."/>
            <person name="Whitty B.R."/>
            <person name="Coutinho P.M."/>
            <person name="Henrissat B."/>
            <person name="Martin F."/>
            <person name="Thomas P.D."/>
            <person name="Tyler B.M."/>
            <person name="De Vries R.P."/>
            <person name="Kamoun S."/>
            <person name="Yandell M."/>
            <person name="Tisserat N."/>
            <person name="Buell C.R."/>
        </authorList>
    </citation>
    <scope>NUCLEOTIDE SEQUENCE</scope>
    <source>
        <strain evidence="14">DAOM:BR144</strain>
    </source>
</reference>
<feature type="compositionally biased region" description="Basic and acidic residues" evidence="9">
    <location>
        <begin position="113"/>
        <end position="130"/>
    </location>
</feature>
<dbReference type="CDD" id="cd01437">
    <property type="entry name" value="parp_like"/>
    <property type="match status" value="1"/>
</dbReference>
<comment type="catalytic activity">
    <reaction evidence="7">
        <text>NAD(+) + (ADP-D-ribosyl)n-acceptor = nicotinamide + (ADP-D-ribosyl)n+1-acceptor + H(+).</text>
        <dbReference type="EC" id="2.4.2.30"/>
    </reaction>
</comment>
<dbReference type="GO" id="GO:0070212">
    <property type="term" value="P:protein poly-ADP-ribosylation"/>
    <property type="evidence" value="ECO:0007669"/>
    <property type="project" value="TreeGrafter"/>
</dbReference>
<dbReference type="GO" id="GO:0006302">
    <property type="term" value="P:double-strand break repair"/>
    <property type="evidence" value="ECO:0007669"/>
    <property type="project" value="TreeGrafter"/>
</dbReference>
<keyword evidence="4" id="KW-0548">Nucleotidyltransferase</keyword>
<keyword evidence="6" id="KW-0539">Nucleus</keyword>
<dbReference type="GO" id="GO:0003950">
    <property type="term" value="F:NAD+ poly-ADP-ribosyltransferase activity"/>
    <property type="evidence" value="ECO:0007669"/>
    <property type="project" value="UniProtKB-UniRule"/>
</dbReference>
<organism evidence="13 14">
    <name type="scientific">Globisporangium ultimum (strain ATCC 200006 / CBS 805.95 / DAOM BR144)</name>
    <name type="common">Pythium ultimum</name>
    <dbReference type="NCBI Taxonomy" id="431595"/>
    <lineage>
        <taxon>Eukaryota</taxon>
        <taxon>Sar</taxon>
        <taxon>Stramenopiles</taxon>
        <taxon>Oomycota</taxon>
        <taxon>Peronosporomycetes</taxon>
        <taxon>Pythiales</taxon>
        <taxon>Pythiaceae</taxon>
        <taxon>Globisporangium</taxon>
    </lineage>
</organism>
<dbReference type="SUPFAM" id="SSF47587">
    <property type="entry name" value="Domain of poly(ADP-ribose) polymerase"/>
    <property type="match status" value="1"/>
</dbReference>
<dbReference type="InterPro" id="IPR036930">
    <property type="entry name" value="WGR_dom_sf"/>
</dbReference>
<keyword evidence="2 8" id="KW-0328">Glycosyltransferase</keyword>
<dbReference type="InterPro" id="IPR004102">
    <property type="entry name" value="Poly(ADP-ribose)pol_reg_dom"/>
</dbReference>
<evidence type="ECO:0000256" key="6">
    <source>
        <dbReference type="ARBA" id="ARBA00023242"/>
    </source>
</evidence>
<feature type="region of interest" description="Disordered" evidence="9">
    <location>
        <begin position="261"/>
        <end position="284"/>
    </location>
</feature>
<reference evidence="13" key="3">
    <citation type="submission" date="2015-02" db="UniProtKB">
        <authorList>
            <consortium name="EnsemblProtists"/>
        </authorList>
    </citation>
    <scope>IDENTIFICATION</scope>
    <source>
        <strain evidence="13">DAOM BR144</strain>
    </source>
</reference>
<dbReference type="InterPro" id="IPR036616">
    <property type="entry name" value="Poly(ADP-ribose)pol_reg_dom_sf"/>
</dbReference>
<evidence type="ECO:0000259" key="12">
    <source>
        <dbReference type="PROSITE" id="PS51977"/>
    </source>
</evidence>
<dbReference type="Pfam" id="PF02877">
    <property type="entry name" value="PARP_reg"/>
    <property type="match status" value="1"/>
</dbReference>
<evidence type="ECO:0000256" key="7">
    <source>
        <dbReference type="ARBA" id="ARBA00033987"/>
    </source>
</evidence>
<dbReference type="Gene3D" id="1.20.142.10">
    <property type="entry name" value="Poly(ADP-ribose) polymerase, regulatory domain"/>
    <property type="match status" value="1"/>
</dbReference>
<dbReference type="STRING" id="431595.K3XA41"/>
<dbReference type="InterPro" id="IPR008893">
    <property type="entry name" value="WGR_domain"/>
</dbReference>
<proteinExistence type="predicted"/>
<dbReference type="SUPFAM" id="SSF56399">
    <property type="entry name" value="ADP-ribosylation"/>
    <property type="match status" value="1"/>
</dbReference>
<evidence type="ECO:0000256" key="4">
    <source>
        <dbReference type="ARBA" id="ARBA00022695"/>
    </source>
</evidence>
<dbReference type="InterPro" id="IPR012317">
    <property type="entry name" value="Poly(ADP-ribose)pol_cat_dom"/>
</dbReference>
<feature type="compositionally biased region" description="Low complexity" evidence="9">
    <location>
        <begin position="28"/>
        <end position="49"/>
    </location>
</feature>
<dbReference type="PANTHER" id="PTHR10459:SF60">
    <property type="entry name" value="POLY [ADP-RIBOSE] POLYMERASE 2"/>
    <property type="match status" value="1"/>
</dbReference>
<keyword evidence="14" id="KW-1185">Reference proteome</keyword>
<dbReference type="PANTHER" id="PTHR10459">
    <property type="entry name" value="DNA LIGASE"/>
    <property type="match status" value="1"/>
</dbReference>
<feature type="region of interest" description="Disordered" evidence="9">
    <location>
        <begin position="1"/>
        <end position="54"/>
    </location>
</feature>
<evidence type="ECO:0000256" key="3">
    <source>
        <dbReference type="ARBA" id="ARBA00022679"/>
    </source>
</evidence>
<keyword evidence="3 8" id="KW-0808">Transferase</keyword>
<evidence type="ECO:0000259" key="10">
    <source>
        <dbReference type="PROSITE" id="PS51059"/>
    </source>
</evidence>
<dbReference type="GO" id="GO:0016779">
    <property type="term" value="F:nucleotidyltransferase activity"/>
    <property type="evidence" value="ECO:0007669"/>
    <property type="project" value="UniProtKB-KW"/>
</dbReference>
<feature type="domain" description="PARP catalytic" evidence="10">
    <location>
        <begin position="459"/>
        <end position="694"/>
    </location>
</feature>
<accession>K3XA41</accession>
<dbReference type="InParanoid" id="K3XA41"/>
<comment type="subcellular location">
    <subcellularLocation>
        <location evidence="1">Nucleus</location>
    </subcellularLocation>
</comment>
<dbReference type="SUPFAM" id="SSF142921">
    <property type="entry name" value="WGR domain-like"/>
    <property type="match status" value="1"/>
</dbReference>
<dbReference type="EC" id="2.4.2.-" evidence="8"/>
<dbReference type="Gene3D" id="3.90.228.10">
    <property type="match status" value="1"/>
</dbReference>
<feature type="domain" description="WGR" evidence="12">
    <location>
        <begin position="134"/>
        <end position="229"/>
    </location>
</feature>
<dbReference type="PROSITE" id="PS51059">
    <property type="entry name" value="PARP_CATALYTIC"/>
    <property type="match status" value="1"/>
</dbReference>
<evidence type="ECO:0000256" key="2">
    <source>
        <dbReference type="ARBA" id="ARBA00022676"/>
    </source>
</evidence>
<dbReference type="VEuPathDB" id="FungiDB:PYU1_G014061"/>
<dbReference type="PROSITE" id="PS51977">
    <property type="entry name" value="WGR"/>
    <property type="match status" value="1"/>
</dbReference>
<dbReference type="AlphaFoldDB" id="K3XA41"/>
<dbReference type="GO" id="GO:1990404">
    <property type="term" value="F:NAD+-protein mono-ADP-ribosyltransferase activity"/>
    <property type="evidence" value="ECO:0007669"/>
    <property type="project" value="TreeGrafter"/>
</dbReference>
<dbReference type="EMBL" id="GL376563">
    <property type="status" value="NOT_ANNOTATED_CDS"/>
    <property type="molecule type" value="Genomic_DNA"/>
</dbReference>
<dbReference type="PROSITE" id="PS51060">
    <property type="entry name" value="PARP_ALPHA_HD"/>
    <property type="match status" value="1"/>
</dbReference>
<dbReference type="InterPro" id="IPR050800">
    <property type="entry name" value="ARTD/PARP"/>
</dbReference>
<evidence type="ECO:0000313" key="13">
    <source>
        <dbReference type="EnsemblProtists" id="PYU1_T014090"/>
    </source>
</evidence>
<evidence type="ECO:0000256" key="5">
    <source>
        <dbReference type="ARBA" id="ARBA00023027"/>
    </source>
</evidence>
<feature type="region of interest" description="Disordered" evidence="9">
    <location>
        <begin position="97"/>
        <end position="130"/>
    </location>
</feature>